<dbReference type="EMBL" id="CP145316">
    <property type="protein sequence ID" value="XAM17250.1"/>
    <property type="molecule type" value="Genomic_DNA"/>
</dbReference>
<sequence length="615" mass="67655">MKFLLINTNQIVQKLVEITAKKAGVELKIITESSQLKDLKYDYAIVDDDCLLLDKTTYLEALKDTRKCLVYNKGAKRIDGFDDYVQKPFLPTTILEIITSQLSCNVHIDDGAHNVSHQASADITLNTLDDDLNKIDSLLADSDDLLLPNEESPAEETLTESLDILGNTTNTLEEAGTAENEGLDIENLSNEVSNTSLEDTELDLSSLDELDNISDDIALDTNLDTNEETEAKEESTDVLDLESSTMENIALDESLDNLDEEALEKETDATIDEEKVGKDGDESLDDIALDVEDNQKLKKVEDSQLAPNNEQSEETMADITESSPDNIEDMTEMAQDDTAQTESSESLDELDNISDDIALDTNLDTNEETEAKEESTDVLDLESSTMENIALDESLDNLDEEALEKETDATIDEEKVGKDGDESLDDVSADTEDMDINNILGQTQPNEELLGDGDFTNDLLNDVESIPLDDVLSSESTNEPVLDKEQINEVSLALNALDSAVPNNELEDFSSLKEPEVAFALGEELDFPQEEDIEEPIGEEFADFESSLTEAQDEAIAPAQPQAQSKEAASSQEFVKNIITNSVQSSISSLQADDFKSMLDGLEVTINISFKDKNK</sequence>
<dbReference type="RefSeq" id="WP_343352969.1">
    <property type="nucleotide sequence ID" value="NZ_CP145316.1"/>
</dbReference>
<evidence type="ECO:0000256" key="1">
    <source>
        <dbReference type="SAM" id="MobiDB-lite"/>
    </source>
</evidence>
<feature type="compositionally biased region" description="Basic and acidic residues" evidence="1">
    <location>
        <begin position="404"/>
        <end position="421"/>
    </location>
</feature>
<feature type="compositionally biased region" description="Acidic residues" evidence="1">
    <location>
        <begin position="422"/>
        <end position="432"/>
    </location>
</feature>
<feature type="compositionally biased region" description="Acidic residues" evidence="1">
    <location>
        <begin position="365"/>
        <end position="380"/>
    </location>
</feature>
<protein>
    <recommendedName>
        <fullName evidence="4">Poly E-rich protein</fullName>
    </recommendedName>
</protein>
<proteinExistence type="predicted"/>
<feature type="region of interest" description="Disordered" evidence="1">
    <location>
        <begin position="546"/>
        <end position="570"/>
    </location>
</feature>
<evidence type="ECO:0008006" key="4">
    <source>
        <dbReference type="Google" id="ProtNLM"/>
    </source>
</evidence>
<feature type="region of interest" description="Disordered" evidence="1">
    <location>
        <begin position="300"/>
        <end position="432"/>
    </location>
</feature>
<feature type="compositionally biased region" description="Polar residues" evidence="1">
    <location>
        <begin position="561"/>
        <end position="570"/>
    </location>
</feature>
<gene>
    <name evidence="2" type="ORF">V3I05_06040</name>
</gene>
<evidence type="ECO:0000313" key="2">
    <source>
        <dbReference type="EMBL" id="XAM17250.1"/>
    </source>
</evidence>
<evidence type="ECO:0000313" key="3">
    <source>
        <dbReference type="Proteomes" id="UP001434737"/>
    </source>
</evidence>
<dbReference type="Proteomes" id="UP001434737">
    <property type="component" value="Chromosome"/>
</dbReference>
<feature type="compositionally biased region" description="Acidic residues" evidence="1">
    <location>
        <begin position="326"/>
        <end position="335"/>
    </location>
</feature>
<feature type="compositionally biased region" description="Acidic residues" evidence="1">
    <location>
        <begin position="393"/>
        <end position="403"/>
    </location>
</feature>
<organism evidence="2 3">
    <name type="scientific">Helicobacter mastomyrinus</name>
    <dbReference type="NCBI Taxonomy" id="287948"/>
    <lineage>
        <taxon>Bacteria</taxon>
        <taxon>Pseudomonadati</taxon>
        <taxon>Campylobacterota</taxon>
        <taxon>Epsilonproteobacteria</taxon>
        <taxon>Campylobacterales</taxon>
        <taxon>Helicobacteraceae</taxon>
        <taxon>Helicobacter</taxon>
    </lineage>
</organism>
<keyword evidence="3" id="KW-1185">Reference proteome</keyword>
<reference evidence="2 3" key="1">
    <citation type="submission" date="2024-02" db="EMBL/GenBank/DDBJ databases">
        <title>Genome and pathogenicity analysis of Helicobacter mastomyrinus isolated from mice.</title>
        <authorList>
            <person name="Zhu L."/>
        </authorList>
    </citation>
    <scope>NUCLEOTIDE SEQUENCE [LARGE SCALE GENOMIC DNA]</scope>
    <source>
        <strain evidence="2 3">Hm-17</strain>
    </source>
</reference>
<accession>A0ABZ3F3G8</accession>
<feature type="compositionally biased region" description="Acidic residues" evidence="1">
    <location>
        <begin position="345"/>
        <end position="358"/>
    </location>
</feature>
<name>A0ABZ3F3G8_9HELI</name>